<organism evidence="3 4">
    <name type="scientific">Crassostrea virginica</name>
    <name type="common">Eastern oyster</name>
    <dbReference type="NCBI Taxonomy" id="6565"/>
    <lineage>
        <taxon>Eukaryota</taxon>
        <taxon>Metazoa</taxon>
        <taxon>Spiralia</taxon>
        <taxon>Lophotrochozoa</taxon>
        <taxon>Mollusca</taxon>
        <taxon>Bivalvia</taxon>
        <taxon>Autobranchia</taxon>
        <taxon>Pteriomorphia</taxon>
        <taxon>Ostreida</taxon>
        <taxon>Ostreoidea</taxon>
        <taxon>Ostreidae</taxon>
        <taxon>Crassostrea</taxon>
    </lineage>
</organism>
<dbReference type="Gene3D" id="2.60.120.200">
    <property type="match status" value="1"/>
</dbReference>
<accession>A0A8B8BGM6</accession>
<dbReference type="SMART" id="SM00137">
    <property type="entry name" value="MAM"/>
    <property type="match status" value="1"/>
</dbReference>
<dbReference type="RefSeq" id="XP_022301959.1">
    <property type="nucleotide sequence ID" value="XM_022446251.1"/>
</dbReference>
<proteinExistence type="predicted"/>
<reference evidence="4" key="1">
    <citation type="submission" date="2025-08" db="UniProtKB">
        <authorList>
            <consortium name="RefSeq"/>
        </authorList>
    </citation>
    <scope>IDENTIFICATION</scope>
    <source>
        <tissue evidence="4">Whole sample</tissue>
    </source>
</reference>
<dbReference type="InterPro" id="IPR013320">
    <property type="entry name" value="ConA-like_dom_sf"/>
</dbReference>
<dbReference type="InterPro" id="IPR051560">
    <property type="entry name" value="MAM_domain-containing"/>
</dbReference>
<evidence type="ECO:0000256" key="1">
    <source>
        <dbReference type="SAM" id="SignalP"/>
    </source>
</evidence>
<name>A0A8B8BGM6_CRAVI</name>
<dbReference type="GO" id="GO:0016020">
    <property type="term" value="C:membrane"/>
    <property type="evidence" value="ECO:0007669"/>
    <property type="project" value="InterPro"/>
</dbReference>
<feature type="signal peptide" evidence="1">
    <location>
        <begin position="1"/>
        <end position="19"/>
    </location>
</feature>
<dbReference type="CDD" id="cd06263">
    <property type="entry name" value="MAM"/>
    <property type="match status" value="1"/>
</dbReference>
<gene>
    <name evidence="4" type="primary">LOC111109967</name>
</gene>
<dbReference type="PANTHER" id="PTHR23282:SF142">
    <property type="entry name" value="MAM DOMAIN-CONTAINING PROTEIN"/>
    <property type="match status" value="1"/>
</dbReference>
<sequence length="284" mass="31738">MLTERKLFLLFIAFSVCQAEVCENLFYKRDVPFMFDVRTMETITTFPGAVMGTCSEKCLLDPDCAAVEICESGGTEYCRLVRGWGPGYYPPDNGQSCQQYQVGVNITCSASEYYDRRTGQCVMQDICDFETIDEPSCFLTESTDDIFNWSRLSGSTGSVSTGPYGARAGTYYKYIETSSPRVNGDNATLVSNRVFEDKTYCLSLYYHMYGSTTGTLQIQTQTGTDDPVTLWELSGDQGNMWHSIDKLNVSLTINTKILIHGIAGTSFYSDISIDYVVLWPFACP</sequence>
<evidence type="ECO:0000313" key="4">
    <source>
        <dbReference type="RefSeq" id="XP_022301959.1"/>
    </source>
</evidence>
<feature type="chain" id="PRO_5034387391" evidence="1">
    <location>
        <begin position="20"/>
        <end position="284"/>
    </location>
</feature>
<evidence type="ECO:0000259" key="2">
    <source>
        <dbReference type="PROSITE" id="PS50060"/>
    </source>
</evidence>
<keyword evidence="3" id="KW-1185">Reference proteome</keyword>
<dbReference type="InterPro" id="IPR000998">
    <property type="entry name" value="MAM_dom"/>
</dbReference>
<dbReference type="PANTHER" id="PTHR23282">
    <property type="entry name" value="APICAL ENDOSOMAL GLYCOPROTEIN PRECURSOR"/>
    <property type="match status" value="1"/>
</dbReference>
<dbReference type="AlphaFoldDB" id="A0A8B8BGM6"/>
<protein>
    <submittedName>
        <fullName evidence="4">MAM domain-containing glycosylphosphatidylinositol anchor protein 1-like</fullName>
    </submittedName>
</protein>
<dbReference type="Pfam" id="PF00629">
    <property type="entry name" value="MAM"/>
    <property type="match status" value="1"/>
</dbReference>
<dbReference type="SUPFAM" id="SSF49899">
    <property type="entry name" value="Concanavalin A-like lectins/glucanases"/>
    <property type="match status" value="1"/>
</dbReference>
<feature type="domain" description="MAM" evidence="2">
    <location>
        <begin position="125"/>
        <end position="284"/>
    </location>
</feature>
<dbReference type="Proteomes" id="UP000694844">
    <property type="component" value="Chromosome 8"/>
</dbReference>
<dbReference type="OrthoDB" id="412155at2759"/>
<keyword evidence="1" id="KW-0732">Signal</keyword>
<dbReference type="KEGG" id="cvn:111109967"/>
<evidence type="ECO:0000313" key="3">
    <source>
        <dbReference type="Proteomes" id="UP000694844"/>
    </source>
</evidence>
<dbReference type="GeneID" id="111109967"/>
<dbReference type="PROSITE" id="PS50060">
    <property type="entry name" value="MAM_2"/>
    <property type="match status" value="1"/>
</dbReference>